<keyword evidence="2" id="KW-0472">Membrane</keyword>
<organism evidence="3 4">
    <name type="scientific">Porphyridium purpureum</name>
    <name type="common">Red alga</name>
    <name type="synonym">Porphyridium cruentum</name>
    <dbReference type="NCBI Taxonomy" id="35688"/>
    <lineage>
        <taxon>Eukaryota</taxon>
        <taxon>Rhodophyta</taxon>
        <taxon>Bangiophyceae</taxon>
        <taxon>Porphyridiales</taxon>
        <taxon>Porphyridiaceae</taxon>
        <taxon>Porphyridium</taxon>
    </lineage>
</organism>
<feature type="transmembrane region" description="Helical" evidence="2">
    <location>
        <begin position="267"/>
        <end position="286"/>
    </location>
</feature>
<evidence type="ECO:0000313" key="3">
    <source>
        <dbReference type="EMBL" id="KAA8496764.1"/>
    </source>
</evidence>
<dbReference type="Proteomes" id="UP000324585">
    <property type="component" value="Unassembled WGS sequence"/>
</dbReference>
<comment type="caution">
    <text evidence="3">The sequence shown here is derived from an EMBL/GenBank/DDBJ whole genome shotgun (WGS) entry which is preliminary data.</text>
</comment>
<dbReference type="AlphaFoldDB" id="A0A5J4Z1F2"/>
<feature type="transmembrane region" description="Helical" evidence="2">
    <location>
        <begin position="229"/>
        <end position="247"/>
    </location>
</feature>
<proteinExistence type="predicted"/>
<gene>
    <name evidence="3" type="ORF">FVE85_0493</name>
</gene>
<evidence type="ECO:0000256" key="2">
    <source>
        <dbReference type="SAM" id="Phobius"/>
    </source>
</evidence>
<evidence type="ECO:0000313" key="4">
    <source>
        <dbReference type="Proteomes" id="UP000324585"/>
    </source>
</evidence>
<dbReference type="EMBL" id="VRMN01000002">
    <property type="protein sequence ID" value="KAA8496764.1"/>
    <property type="molecule type" value="Genomic_DNA"/>
</dbReference>
<reference evidence="4" key="1">
    <citation type="journal article" date="2019" name="Nat. Commun.">
        <title>Expansion of phycobilisome linker gene families in mesophilic red algae.</title>
        <authorList>
            <person name="Lee J."/>
            <person name="Kim D."/>
            <person name="Bhattacharya D."/>
            <person name="Yoon H.S."/>
        </authorList>
    </citation>
    <scope>NUCLEOTIDE SEQUENCE [LARGE SCALE GENOMIC DNA]</scope>
    <source>
        <strain evidence="4">CCMP 1328</strain>
    </source>
</reference>
<keyword evidence="2" id="KW-0812">Transmembrane</keyword>
<evidence type="ECO:0000256" key="1">
    <source>
        <dbReference type="SAM" id="MobiDB-lite"/>
    </source>
</evidence>
<protein>
    <submittedName>
        <fullName evidence="3">Uncharacterized protein</fullName>
    </submittedName>
</protein>
<name>A0A5J4Z1F2_PORPP</name>
<keyword evidence="4" id="KW-1185">Reference proteome</keyword>
<sequence>MRSGAACGEELRRVGTKSVWVCGIRVGLARPLEFSMTTAFVHGGVSRLDHVVGASLHGNRCELRFGRRDWPLQTRCLGGQRVRVVSLSSRRWCMSSDSVSSGSAEGEVVKKGDIVLIAMPFNEFRVAQITSVDSSGNTADVAFYRKTTDEAYEPDSAQQETWERVKKMTKMAVREVDMAKNQLLISDSVIDHARSVLTTRGGATSGKQNEPVLDAQDSGAGNAPTRKQALLGAAIGGAMSIALYGWYARLNATQDLVPSQGLQSIVLGASVLSMFTSSALVLWAVLCCQYRMAHDRIDFVALPSRLESCVRKLPVVLASILLRGRLRTPSGATGRPAESPKRVHNHVRYTAATTYRNGALLDTRSMNSCIDLRLPSPAAASRSAIVSSANMAWYSNSAVIVPKSSLNTTWRTTIRLSGSYSSAILSSVTSILAVGRWQKEGTDLVKWVRLAR</sequence>
<keyword evidence="2" id="KW-1133">Transmembrane helix</keyword>
<accession>A0A5J4Z1F2</accession>
<feature type="region of interest" description="Disordered" evidence="1">
    <location>
        <begin position="200"/>
        <end position="221"/>
    </location>
</feature>